<evidence type="ECO:0000256" key="2">
    <source>
        <dbReference type="ARBA" id="ARBA00009759"/>
    </source>
</evidence>
<accession>A0AA36JAZ5</accession>
<name>A0AA36JAZ5_9DINO</name>
<dbReference type="EMBL" id="CAUJNA010003427">
    <property type="protein sequence ID" value="CAJ1401698.1"/>
    <property type="molecule type" value="Genomic_DNA"/>
</dbReference>
<reference evidence="8" key="1">
    <citation type="submission" date="2023-08" db="EMBL/GenBank/DDBJ databases">
        <authorList>
            <person name="Chen Y."/>
            <person name="Shah S."/>
            <person name="Dougan E. K."/>
            <person name="Thang M."/>
            <person name="Chan C."/>
        </authorList>
    </citation>
    <scope>NUCLEOTIDE SEQUENCE</scope>
</reference>
<dbReference type="PANTHER" id="PTHR43200:SF6">
    <property type="entry name" value="3'(2'),5'-BISPHOSPHATE NUCLEOTIDASE"/>
    <property type="match status" value="1"/>
</dbReference>
<proteinExistence type="inferred from homology"/>
<dbReference type="AlphaFoldDB" id="A0AA36JAZ5"/>
<keyword evidence="3 6" id="KW-0479">Metal-binding</keyword>
<dbReference type="GO" id="GO:0016791">
    <property type="term" value="F:phosphatase activity"/>
    <property type="evidence" value="ECO:0007669"/>
    <property type="project" value="UniProtKB-ARBA"/>
</dbReference>
<evidence type="ECO:0000256" key="3">
    <source>
        <dbReference type="ARBA" id="ARBA00022723"/>
    </source>
</evidence>
<dbReference type="SUPFAM" id="SSF56655">
    <property type="entry name" value="Carbohydrate phosphatase"/>
    <property type="match status" value="1"/>
</dbReference>
<sequence>MTLSLPRAGTPVPLALPRHAQAKSRSSAQSMRFLATSASATAGLLAATSARRRCRMMAAFDAPRTSIEEAKELSQPDRQEALVKTGNTGRKILGADKTVEQVVPEELLSSDVGKELKVAMESMVEVLHMLCLGTLILEDNKDKSTVGLHGFALEEKYICKGKDGTDTTMPAAAATAFVMKQLLDHFPDDPVMCDEDGELLQDEAFGSTVAEFLQTYGFVDCEKDQVDAWHRHCNTYEDEEKPSRYWVFTPVDSKKEFRDAKQFCCTLCLMQDNKPVMSVVGCPMLAFDHPSRSTSHPSGSAIFYAVEGKGAFTQCVIMEREMGVYMGRYGMKGKSLKLNVSEKIRRGNDGLYDMLGTEQLRISQHSRMRQDIFLDSERIAKLLGSEFAKFHFIDNSIKYCWLARGDEDISWTITQGLYDDTFTLRTTEHAAGALVAQESGAEVADMDGKDIEWSGRVLSNRGFFATDGQKVPKSAIVKAAKDATATSQTLYEQRCEKRKEKAQMLRKIFENMASLAETEEERKGAEVVRMRGLEMLDNDEEMMKLTQESMNRGVPILGEPPKPDEDALEGPLPYTPIKSD</sequence>
<evidence type="ECO:0000256" key="4">
    <source>
        <dbReference type="ARBA" id="ARBA00022801"/>
    </source>
</evidence>
<keyword evidence="4" id="KW-0378">Hydrolase</keyword>
<dbReference type="GO" id="GO:0046872">
    <property type="term" value="F:metal ion binding"/>
    <property type="evidence" value="ECO:0007669"/>
    <property type="project" value="UniProtKB-KW"/>
</dbReference>
<protein>
    <submittedName>
        <fullName evidence="8">Uncharacterized protein</fullName>
    </submittedName>
</protein>
<evidence type="ECO:0000313" key="9">
    <source>
        <dbReference type="Proteomes" id="UP001178507"/>
    </source>
</evidence>
<evidence type="ECO:0000256" key="5">
    <source>
        <dbReference type="ARBA" id="ARBA00022842"/>
    </source>
</evidence>
<dbReference type="Gene3D" id="3.40.190.80">
    <property type="match status" value="1"/>
</dbReference>
<gene>
    <name evidence="8" type="ORF">EVOR1521_LOCUS24794</name>
</gene>
<evidence type="ECO:0000256" key="1">
    <source>
        <dbReference type="ARBA" id="ARBA00001946"/>
    </source>
</evidence>
<dbReference type="Proteomes" id="UP001178507">
    <property type="component" value="Unassembled WGS sequence"/>
</dbReference>
<keyword evidence="9" id="KW-1185">Reference proteome</keyword>
<evidence type="ECO:0000256" key="6">
    <source>
        <dbReference type="PIRSR" id="PIRSR600760-2"/>
    </source>
</evidence>
<feature type="binding site" evidence="6">
    <location>
        <position position="252"/>
    </location>
    <ligand>
        <name>Mg(2+)</name>
        <dbReference type="ChEBI" id="CHEBI:18420"/>
        <label>1</label>
        <note>catalytic</note>
    </ligand>
</feature>
<comment type="similarity">
    <text evidence="2">Belongs to the inositol monophosphatase superfamily.</text>
</comment>
<organism evidence="8 9">
    <name type="scientific">Effrenium voratum</name>
    <dbReference type="NCBI Taxonomy" id="2562239"/>
    <lineage>
        <taxon>Eukaryota</taxon>
        <taxon>Sar</taxon>
        <taxon>Alveolata</taxon>
        <taxon>Dinophyceae</taxon>
        <taxon>Suessiales</taxon>
        <taxon>Symbiodiniaceae</taxon>
        <taxon>Effrenium</taxon>
    </lineage>
</organism>
<evidence type="ECO:0000313" key="8">
    <source>
        <dbReference type="EMBL" id="CAJ1401698.1"/>
    </source>
</evidence>
<dbReference type="InterPro" id="IPR000760">
    <property type="entry name" value="Inositol_monophosphatase-like"/>
</dbReference>
<dbReference type="Pfam" id="PF00459">
    <property type="entry name" value="Inositol_P"/>
    <property type="match status" value="1"/>
</dbReference>
<comment type="cofactor">
    <cofactor evidence="1 6">
        <name>Mg(2+)</name>
        <dbReference type="ChEBI" id="CHEBI:18420"/>
    </cofactor>
</comment>
<comment type="caution">
    <text evidence="8">The sequence shown here is derived from an EMBL/GenBank/DDBJ whole genome shotgun (WGS) entry which is preliminary data.</text>
</comment>
<dbReference type="InterPro" id="IPR051090">
    <property type="entry name" value="Inositol_monoP_superfamily"/>
</dbReference>
<feature type="region of interest" description="Disordered" evidence="7">
    <location>
        <begin position="553"/>
        <end position="580"/>
    </location>
</feature>
<dbReference type="PANTHER" id="PTHR43200">
    <property type="entry name" value="PHOSPHATASE"/>
    <property type="match status" value="1"/>
</dbReference>
<dbReference type="Gene3D" id="3.30.540.10">
    <property type="entry name" value="Fructose-1,6-Bisphosphatase, subunit A, domain 1"/>
    <property type="match status" value="1"/>
</dbReference>
<evidence type="ECO:0000256" key="7">
    <source>
        <dbReference type="SAM" id="MobiDB-lite"/>
    </source>
</evidence>
<keyword evidence="5 6" id="KW-0460">Magnesium</keyword>
<feature type="region of interest" description="Disordered" evidence="7">
    <location>
        <begin position="1"/>
        <end position="23"/>
    </location>
</feature>